<keyword evidence="1" id="KW-0732">Signal</keyword>
<organism evidence="2 3">
    <name type="scientific">Streptomyces pathocidini</name>
    <dbReference type="NCBI Taxonomy" id="1650571"/>
    <lineage>
        <taxon>Bacteria</taxon>
        <taxon>Bacillati</taxon>
        <taxon>Actinomycetota</taxon>
        <taxon>Actinomycetes</taxon>
        <taxon>Kitasatosporales</taxon>
        <taxon>Streptomycetaceae</taxon>
        <taxon>Streptomyces</taxon>
    </lineage>
</organism>
<name>A0ABW7UWL0_9ACTN</name>
<dbReference type="Proteomes" id="UP001611548">
    <property type="component" value="Unassembled WGS sequence"/>
</dbReference>
<dbReference type="EMBL" id="JBIRWE010000013">
    <property type="protein sequence ID" value="MFI1966983.1"/>
    <property type="molecule type" value="Genomic_DNA"/>
</dbReference>
<sequence length="499" mass="49548">MNRTTQSLIGAAAALAAVTGVAALTGPDSAADASAASAARLPVERSTLLCPAPSSSELAETTYTSFTPKGKGTAAEKGSAELRAALTKEAGAKGGGAKAGKDKPVVALKEPGSPVNAKTSDPEAPALVGTADGALAPGWSAQQTTVISAGGGRAVLGAACTPPDTEFWFPGASTARDRQDYVHLTNPDDSAAVVDLELYGKDGALKAPAGEGITVPAHASVPVLLSTLTTEPTSDAVLHVVARGGRVGASVQASDDKRGGDWLASAADPSGTAVLPGIPKDATSVQLIAMATGAADADLKVRLSGPSGQITPAGHETLNARSGMVTAVDLRDVTKGEPGSLLLTPEGDSSAPFVAALRVTRGKGAKQEIAFIPATAPIETRATAADNRAKGTTLDLVAPGRSAKVTVISSAGSDGGTAATKSYTVKGGTTLSVTPPVPAGAKGSYAVTVVRESGGPVHASRTLELPEGGVPLFTIQTLPDDRGTVEVPDAGQDLSLLTN</sequence>
<feature type="signal peptide" evidence="1">
    <location>
        <begin position="1"/>
        <end position="30"/>
    </location>
</feature>
<feature type="chain" id="PRO_5045734442" evidence="1">
    <location>
        <begin position="31"/>
        <end position="499"/>
    </location>
</feature>
<keyword evidence="3" id="KW-1185">Reference proteome</keyword>
<gene>
    <name evidence="2" type="ORF">ACH429_23195</name>
</gene>
<reference evidence="2 3" key="1">
    <citation type="submission" date="2024-10" db="EMBL/GenBank/DDBJ databases">
        <title>The Natural Products Discovery Center: Release of the First 8490 Sequenced Strains for Exploring Actinobacteria Biosynthetic Diversity.</title>
        <authorList>
            <person name="Kalkreuter E."/>
            <person name="Kautsar S.A."/>
            <person name="Yang D."/>
            <person name="Bader C.D."/>
            <person name="Teijaro C.N."/>
            <person name="Fluegel L."/>
            <person name="Davis C.M."/>
            <person name="Simpson J.R."/>
            <person name="Lauterbach L."/>
            <person name="Steele A.D."/>
            <person name="Gui C."/>
            <person name="Meng S."/>
            <person name="Li G."/>
            <person name="Viehrig K."/>
            <person name="Ye F."/>
            <person name="Su P."/>
            <person name="Kiefer A.F."/>
            <person name="Nichols A."/>
            <person name="Cepeda A.J."/>
            <person name="Yan W."/>
            <person name="Fan B."/>
            <person name="Jiang Y."/>
            <person name="Adhikari A."/>
            <person name="Zheng C.-J."/>
            <person name="Schuster L."/>
            <person name="Cowan T.M."/>
            <person name="Smanski M.J."/>
            <person name="Chevrette M.G."/>
            <person name="De Carvalho L.P.S."/>
            <person name="Shen B."/>
        </authorList>
    </citation>
    <scope>NUCLEOTIDE SEQUENCE [LARGE SCALE GENOMIC DNA]</scope>
    <source>
        <strain evidence="2 3">NPDC020327</strain>
    </source>
</reference>
<protein>
    <submittedName>
        <fullName evidence="2">DUF5719 family protein</fullName>
    </submittedName>
</protein>
<proteinExistence type="predicted"/>
<evidence type="ECO:0000256" key="1">
    <source>
        <dbReference type="SAM" id="SignalP"/>
    </source>
</evidence>
<accession>A0ABW7UWL0</accession>
<evidence type="ECO:0000313" key="2">
    <source>
        <dbReference type="EMBL" id="MFI1966983.1"/>
    </source>
</evidence>
<comment type="caution">
    <text evidence="2">The sequence shown here is derived from an EMBL/GenBank/DDBJ whole genome shotgun (WGS) entry which is preliminary data.</text>
</comment>
<dbReference type="InterPro" id="IPR043777">
    <property type="entry name" value="DUF5719"/>
</dbReference>
<evidence type="ECO:0000313" key="3">
    <source>
        <dbReference type="Proteomes" id="UP001611548"/>
    </source>
</evidence>
<dbReference type="Pfam" id="PF18986">
    <property type="entry name" value="DUF5719"/>
    <property type="match status" value="1"/>
</dbReference>
<dbReference type="RefSeq" id="WP_055470263.1">
    <property type="nucleotide sequence ID" value="NZ_JBIRWE010000013.1"/>
</dbReference>